<name>C0QTJ7_PERMH</name>
<dbReference type="EMBL" id="CP001230">
    <property type="protein sequence ID" value="ACO04106.1"/>
    <property type="molecule type" value="Genomic_DNA"/>
</dbReference>
<dbReference type="HOGENOM" id="CLU_2247490_0_0_0"/>
<keyword evidence="2" id="KW-1185">Reference proteome</keyword>
<evidence type="ECO:0000313" key="1">
    <source>
        <dbReference type="EMBL" id="ACO04106.1"/>
    </source>
</evidence>
<dbReference type="KEGG" id="pmx:PERMA_0216"/>
<organism evidence="1 2">
    <name type="scientific">Persephonella marina (strain DSM 14350 / EX-H1)</name>
    <dbReference type="NCBI Taxonomy" id="123214"/>
    <lineage>
        <taxon>Bacteria</taxon>
        <taxon>Pseudomonadati</taxon>
        <taxon>Aquificota</taxon>
        <taxon>Aquificia</taxon>
        <taxon>Aquificales</taxon>
        <taxon>Hydrogenothermaceae</taxon>
        <taxon>Persephonella</taxon>
    </lineage>
</organism>
<protein>
    <submittedName>
        <fullName evidence="1">Glycoside hydrolase, family 57</fullName>
    </submittedName>
</protein>
<dbReference type="PaxDb" id="123214-PERMA_0216"/>
<evidence type="ECO:0000313" key="2">
    <source>
        <dbReference type="Proteomes" id="UP000001366"/>
    </source>
</evidence>
<proteinExistence type="predicted"/>
<accession>C0QTJ7</accession>
<reference evidence="1 2" key="1">
    <citation type="journal article" date="2009" name="J. Bacteriol.">
        <title>Complete and draft genome sequences of six members of the Aquificales.</title>
        <authorList>
            <person name="Reysenbach A.L."/>
            <person name="Hamamura N."/>
            <person name="Podar M."/>
            <person name="Griffiths E."/>
            <person name="Ferreira S."/>
            <person name="Hochstein R."/>
            <person name="Heidelberg J."/>
            <person name="Johnson J."/>
            <person name="Mead D."/>
            <person name="Pohorille A."/>
            <person name="Sarmiento M."/>
            <person name="Schweighofer K."/>
            <person name="Seshadri R."/>
            <person name="Voytek M.A."/>
        </authorList>
    </citation>
    <scope>NUCLEOTIDE SEQUENCE [LARGE SCALE GENOMIC DNA]</scope>
    <source>
        <strain evidence="2">DSM 14350 / EX-H1</strain>
    </source>
</reference>
<keyword evidence="1" id="KW-0378">Hydrolase</keyword>
<dbReference type="RefSeq" id="WP_012676344.1">
    <property type="nucleotide sequence ID" value="NC_012440.1"/>
</dbReference>
<dbReference type="STRING" id="123214.PERMA_0216"/>
<gene>
    <name evidence="1" type="ordered locus">PERMA_0216</name>
</gene>
<dbReference type="AlphaFoldDB" id="C0QTJ7"/>
<dbReference type="GO" id="GO:0016787">
    <property type="term" value="F:hydrolase activity"/>
    <property type="evidence" value="ECO:0007669"/>
    <property type="project" value="UniProtKB-KW"/>
</dbReference>
<sequence>MREIEKVLFRGELKRLDGLIRDCLNRAGKLNYGDIFSEHFSMMKGLQECMRPEEYINLLRIAEASLTVTLKKAYRERDLEAVKEIKEILQIVKDFNTGDSDDIF</sequence>
<dbReference type="Proteomes" id="UP000001366">
    <property type="component" value="Chromosome"/>
</dbReference>